<dbReference type="InterPro" id="IPR013149">
    <property type="entry name" value="ADH-like_C"/>
</dbReference>
<sequence length="255" mass="27081">MVTMAKVWRLSDSFHGLPRVENFVLTEEELPSLSSKDVLIGAVYLSLDPYFRVFSSGKNLPGEQVGRVLDSKSAEYPVGSLVCVHAGWRSHSVINVTKPRSYGTKVVKIVDVSGVSPSLWLGAAGMPGVTAFMAFHNKCHPKPGEVIVVSSAAGAVGSVVGQLAKLKGLTVIGIAGSNEKCQYIKDLGFDHAINYKMDDISSSLDTASPSGVDIYFDNVGGNISNTVNSKMKSHGRVLDCGSISTYNDDSASQGH</sequence>
<comment type="catalytic activity">
    <reaction evidence="6">
        <text>13,14-dihydro-15-oxo-PGF2alpha + NADP(+) = 15-oxoprostaglandin F2alpha + NADPH + H(+)</text>
        <dbReference type="Rhea" id="RHEA:50588"/>
        <dbReference type="ChEBI" id="CHEBI:15378"/>
        <dbReference type="ChEBI" id="CHEBI:57783"/>
        <dbReference type="ChEBI" id="CHEBI:58349"/>
        <dbReference type="ChEBI" id="CHEBI:133374"/>
        <dbReference type="ChEBI" id="CHEBI:133409"/>
    </reaction>
    <physiologicalReaction direction="right-to-left" evidence="6">
        <dbReference type="Rhea" id="RHEA:50590"/>
    </physiologicalReaction>
</comment>
<comment type="catalytic activity">
    <reaction evidence="5">
        <text>13,14-dihydro-15-oxo-prostaglandin F1alpha + NADP(+) = 15-oxoprostaglandin F1alpha + NADPH + H(+)</text>
        <dbReference type="Rhea" id="RHEA:50592"/>
        <dbReference type="ChEBI" id="CHEBI:15378"/>
        <dbReference type="ChEBI" id="CHEBI:57783"/>
        <dbReference type="ChEBI" id="CHEBI:58349"/>
        <dbReference type="ChEBI" id="CHEBI:79072"/>
        <dbReference type="ChEBI" id="CHEBI:133411"/>
    </reaction>
    <physiologicalReaction direction="right-to-left" evidence="5">
        <dbReference type="Rhea" id="RHEA:50594"/>
    </physiologicalReaction>
</comment>
<dbReference type="InterPro" id="IPR011032">
    <property type="entry name" value="GroES-like_sf"/>
</dbReference>
<dbReference type="InterPro" id="IPR036291">
    <property type="entry name" value="NAD(P)-bd_dom_sf"/>
</dbReference>
<feature type="domain" description="Oxidoreductase N-terminal" evidence="9">
    <location>
        <begin position="6"/>
        <end position="96"/>
    </location>
</feature>
<dbReference type="InterPro" id="IPR041694">
    <property type="entry name" value="ADH_N_2"/>
</dbReference>
<evidence type="ECO:0000259" key="8">
    <source>
        <dbReference type="Pfam" id="PF00107"/>
    </source>
</evidence>
<proteinExistence type="inferred from homology"/>
<gene>
    <name evidence="11" type="primary">LOC106060218</name>
</gene>
<keyword evidence="3" id="KW-0560">Oxidoreductase</keyword>
<evidence type="ECO:0000259" key="9">
    <source>
        <dbReference type="Pfam" id="PF16884"/>
    </source>
</evidence>
<comment type="catalytic activity">
    <reaction evidence="7">
        <text>13,14-dihydro-15-oxo-prostaglandin E1 + NADP(+) = 15-oxoprostaglandin E1 + NADPH + H(+)</text>
        <dbReference type="Rhea" id="RHEA:50584"/>
        <dbReference type="ChEBI" id="CHEBI:15378"/>
        <dbReference type="ChEBI" id="CHEBI:57401"/>
        <dbReference type="ChEBI" id="CHEBI:57783"/>
        <dbReference type="ChEBI" id="CHEBI:58349"/>
        <dbReference type="ChEBI" id="CHEBI:133408"/>
    </reaction>
    <physiologicalReaction direction="right-to-left" evidence="7">
        <dbReference type="Rhea" id="RHEA:50586"/>
    </physiologicalReaction>
</comment>
<accession>A0A9W3A8Z7</accession>
<comment type="similarity">
    <text evidence="1">Belongs to the NADP-dependent oxidoreductase L4BD family.</text>
</comment>
<dbReference type="SUPFAM" id="SSF50129">
    <property type="entry name" value="GroES-like"/>
    <property type="match status" value="1"/>
</dbReference>
<name>A0A9W3A8Z7_BIOGL</name>
<dbReference type="FunFam" id="3.40.50.720:FF:000121">
    <property type="entry name" value="Prostaglandin reductase 2"/>
    <property type="match status" value="1"/>
</dbReference>
<reference evidence="11" key="1">
    <citation type="submission" date="2025-08" db="UniProtKB">
        <authorList>
            <consortium name="RefSeq"/>
        </authorList>
    </citation>
    <scope>IDENTIFICATION</scope>
</reference>
<dbReference type="AlphaFoldDB" id="A0A9W3A8Z7"/>
<dbReference type="GeneID" id="106060218"/>
<dbReference type="Gene3D" id="3.90.180.10">
    <property type="entry name" value="Medium-chain alcohol dehydrogenases, catalytic domain"/>
    <property type="match status" value="1"/>
</dbReference>
<evidence type="ECO:0000256" key="4">
    <source>
        <dbReference type="ARBA" id="ARBA00033119"/>
    </source>
</evidence>
<dbReference type="OrthoDB" id="809632at2759"/>
<dbReference type="PANTHER" id="PTHR43205">
    <property type="entry name" value="PROSTAGLANDIN REDUCTASE"/>
    <property type="match status" value="1"/>
</dbReference>
<evidence type="ECO:0000256" key="2">
    <source>
        <dbReference type="ARBA" id="ARBA00011981"/>
    </source>
</evidence>
<organism evidence="10 11">
    <name type="scientific">Biomphalaria glabrata</name>
    <name type="common">Bloodfluke planorb</name>
    <name type="synonym">Freshwater snail</name>
    <dbReference type="NCBI Taxonomy" id="6526"/>
    <lineage>
        <taxon>Eukaryota</taxon>
        <taxon>Metazoa</taxon>
        <taxon>Spiralia</taxon>
        <taxon>Lophotrochozoa</taxon>
        <taxon>Mollusca</taxon>
        <taxon>Gastropoda</taxon>
        <taxon>Heterobranchia</taxon>
        <taxon>Euthyneura</taxon>
        <taxon>Panpulmonata</taxon>
        <taxon>Hygrophila</taxon>
        <taxon>Lymnaeoidea</taxon>
        <taxon>Planorbidae</taxon>
        <taxon>Biomphalaria</taxon>
    </lineage>
</organism>
<protein>
    <recommendedName>
        <fullName evidence="4">15-oxoprostaglandin 13-reductase</fullName>
        <ecNumber evidence="2">1.3.1.48</ecNumber>
    </recommendedName>
    <alternativeName>
        <fullName evidence="4">15-oxoprostaglandin 13-reductase</fullName>
    </alternativeName>
</protein>
<feature type="domain" description="Alcohol dehydrogenase-like C-terminal" evidence="8">
    <location>
        <begin position="155"/>
        <end position="243"/>
    </location>
</feature>
<dbReference type="Pfam" id="PF16884">
    <property type="entry name" value="ADH_N_2"/>
    <property type="match status" value="1"/>
</dbReference>
<dbReference type="EC" id="1.3.1.48" evidence="2"/>
<evidence type="ECO:0000256" key="1">
    <source>
        <dbReference type="ARBA" id="ARBA00010460"/>
    </source>
</evidence>
<dbReference type="InterPro" id="IPR045010">
    <property type="entry name" value="MDR_fam"/>
</dbReference>
<evidence type="ECO:0000256" key="6">
    <source>
        <dbReference type="ARBA" id="ARBA00048290"/>
    </source>
</evidence>
<keyword evidence="10" id="KW-1185">Reference proteome</keyword>
<dbReference type="GO" id="GO:0047522">
    <property type="term" value="F:15-oxoprostaglandin 13-reductase [NAD(P)+] activity"/>
    <property type="evidence" value="ECO:0007669"/>
    <property type="project" value="UniProtKB-EC"/>
</dbReference>
<dbReference type="RefSeq" id="XP_055883736.1">
    <property type="nucleotide sequence ID" value="XM_056027761.1"/>
</dbReference>
<dbReference type="PANTHER" id="PTHR43205:SF7">
    <property type="entry name" value="PROSTAGLANDIN REDUCTASE 1"/>
    <property type="match status" value="1"/>
</dbReference>
<evidence type="ECO:0000256" key="7">
    <source>
        <dbReference type="ARBA" id="ARBA00049070"/>
    </source>
</evidence>
<dbReference type="SUPFAM" id="SSF51735">
    <property type="entry name" value="NAD(P)-binding Rossmann-fold domains"/>
    <property type="match status" value="1"/>
</dbReference>
<evidence type="ECO:0000256" key="3">
    <source>
        <dbReference type="ARBA" id="ARBA00023002"/>
    </source>
</evidence>
<dbReference type="OMA" id="RQGWRTH"/>
<dbReference type="GO" id="GO:0006693">
    <property type="term" value="P:prostaglandin metabolic process"/>
    <property type="evidence" value="ECO:0007669"/>
    <property type="project" value="TreeGrafter"/>
</dbReference>
<evidence type="ECO:0000313" key="11">
    <source>
        <dbReference type="RefSeq" id="XP_055883736.1"/>
    </source>
</evidence>
<dbReference type="Proteomes" id="UP001165740">
    <property type="component" value="Chromosome 4"/>
</dbReference>
<evidence type="ECO:0000256" key="5">
    <source>
        <dbReference type="ARBA" id="ARBA00047878"/>
    </source>
</evidence>
<evidence type="ECO:0000313" key="10">
    <source>
        <dbReference type="Proteomes" id="UP001165740"/>
    </source>
</evidence>
<dbReference type="Gene3D" id="3.40.50.720">
    <property type="entry name" value="NAD(P)-binding Rossmann-like Domain"/>
    <property type="match status" value="1"/>
</dbReference>
<dbReference type="Pfam" id="PF00107">
    <property type="entry name" value="ADH_zinc_N"/>
    <property type="match status" value="1"/>
</dbReference>